<dbReference type="GeneID" id="7824817"/>
<dbReference type="Pfam" id="PF03031">
    <property type="entry name" value="NIF"/>
    <property type="match status" value="1"/>
</dbReference>
<keyword evidence="1" id="KW-0496">Mitochondrion</keyword>
<keyword evidence="1" id="KW-0813">Transport</keyword>
<accession>I7M4A5</accession>
<evidence type="ECO:0000313" key="3">
    <source>
        <dbReference type="EMBL" id="EAS06108.2"/>
    </source>
</evidence>
<dbReference type="CDD" id="cd07521">
    <property type="entry name" value="HAD_FCP1-like"/>
    <property type="match status" value="1"/>
</dbReference>
<evidence type="ECO:0000313" key="4">
    <source>
        <dbReference type="Proteomes" id="UP000009168"/>
    </source>
</evidence>
<dbReference type="Gene3D" id="3.40.50.1000">
    <property type="entry name" value="HAD superfamily/HAD-like"/>
    <property type="match status" value="1"/>
</dbReference>
<dbReference type="InterPro" id="IPR050365">
    <property type="entry name" value="TIM50"/>
</dbReference>
<name>I7M4A5_TETTS</name>
<dbReference type="SUPFAM" id="SSF56784">
    <property type="entry name" value="HAD-like"/>
    <property type="match status" value="1"/>
</dbReference>
<keyword evidence="4" id="KW-1185">Reference proteome</keyword>
<dbReference type="SMART" id="SM00577">
    <property type="entry name" value="CPDc"/>
    <property type="match status" value="1"/>
</dbReference>
<dbReference type="InterPro" id="IPR023214">
    <property type="entry name" value="HAD_sf"/>
</dbReference>
<feature type="domain" description="FCP1 homology" evidence="2">
    <location>
        <begin position="163"/>
        <end position="336"/>
    </location>
</feature>
<protein>
    <recommendedName>
        <fullName evidence="1">Mitochondrial import inner membrane translocase subunit TIM50</fullName>
    </recommendedName>
</protein>
<comment type="function">
    <text evidence="1">Essential component of the TIM23 complex, a complex that mediates the translocation of transit peptide-containing proteins across the mitochondrial inner membrane.</text>
</comment>
<comment type="subcellular location">
    <subcellularLocation>
        <location evidence="1">Mitochondrion inner membrane</location>
        <topology evidence="1">Single-pass membrane protein</topology>
    </subcellularLocation>
</comment>
<gene>
    <name evidence="3" type="ORF">TTHERM_00670320</name>
</gene>
<dbReference type="GO" id="GO:0015031">
    <property type="term" value="P:protein transport"/>
    <property type="evidence" value="ECO:0007669"/>
    <property type="project" value="UniProtKB-KW"/>
</dbReference>
<evidence type="ECO:0000256" key="1">
    <source>
        <dbReference type="RuleBase" id="RU365079"/>
    </source>
</evidence>
<dbReference type="Proteomes" id="UP000009168">
    <property type="component" value="Unassembled WGS sequence"/>
</dbReference>
<dbReference type="PANTHER" id="PTHR12210">
    <property type="entry name" value="DULLARD PROTEIN PHOSPHATASE"/>
    <property type="match status" value="1"/>
</dbReference>
<dbReference type="AlphaFoldDB" id="I7M4A5"/>
<dbReference type="EMBL" id="GG662308">
    <property type="protein sequence ID" value="EAS06108.2"/>
    <property type="molecule type" value="Genomic_DNA"/>
</dbReference>
<comment type="subunit">
    <text evidence="1">Component of the TIM23 complex.</text>
</comment>
<sequence length="362" mass="42953">MNLKTKRLLKKKDIQLNRYFDVVFVNYKKSKQLLNQVRVLNISKEMIQISRNLIKGLVNNRKKQFISSLQQNQNIFAFQFKQHNASICYKPIYSFFWNKSNKEAENLDKNNTKNTAAAASAKQEKKEDDYFNPQSWDSLGFLMEQYKEASKNKKPLLPPQDPKYRGKLTVVLEMDEILFYTFVPDEHEAYINAPLKDHDYYFELPEYDTYLSVYKRPHLEEFLKYLRENTEPILFTKGVKSYAEKVLKLIDPENTFAHILTNEDCDKIVYPPEDMDEYVKDLDRLNRDMKKVVYIDSQPISFWSAPDNALPASSYYAELHDDDNQLKEIIDELKFLSTQDDVRTILSEEFKVRETLKQSRFL</sequence>
<dbReference type="InterPro" id="IPR036412">
    <property type="entry name" value="HAD-like_sf"/>
</dbReference>
<comment type="similarity">
    <text evidence="1">Belongs to the TIM50 family.</text>
</comment>
<organism evidence="3 4">
    <name type="scientific">Tetrahymena thermophila (strain SB210)</name>
    <dbReference type="NCBI Taxonomy" id="312017"/>
    <lineage>
        <taxon>Eukaryota</taxon>
        <taxon>Sar</taxon>
        <taxon>Alveolata</taxon>
        <taxon>Ciliophora</taxon>
        <taxon>Intramacronucleata</taxon>
        <taxon>Oligohymenophorea</taxon>
        <taxon>Hymenostomatida</taxon>
        <taxon>Tetrahymenina</taxon>
        <taxon>Tetrahymenidae</taxon>
        <taxon>Tetrahymena</taxon>
    </lineage>
</organism>
<dbReference type="STRING" id="312017.I7M4A5"/>
<reference evidence="4" key="1">
    <citation type="journal article" date="2006" name="PLoS Biol.">
        <title>Macronuclear genome sequence of the ciliate Tetrahymena thermophila, a model eukaryote.</title>
        <authorList>
            <person name="Eisen J.A."/>
            <person name="Coyne R.S."/>
            <person name="Wu M."/>
            <person name="Wu D."/>
            <person name="Thiagarajan M."/>
            <person name="Wortman J.R."/>
            <person name="Badger J.H."/>
            <person name="Ren Q."/>
            <person name="Amedeo P."/>
            <person name="Jones K.M."/>
            <person name="Tallon L.J."/>
            <person name="Delcher A.L."/>
            <person name="Salzberg S.L."/>
            <person name="Silva J.C."/>
            <person name="Haas B.J."/>
            <person name="Majoros W.H."/>
            <person name="Farzad M."/>
            <person name="Carlton J.M."/>
            <person name="Smith R.K. Jr."/>
            <person name="Garg J."/>
            <person name="Pearlman R.E."/>
            <person name="Karrer K.M."/>
            <person name="Sun L."/>
            <person name="Manning G."/>
            <person name="Elde N.C."/>
            <person name="Turkewitz A.P."/>
            <person name="Asai D.J."/>
            <person name="Wilkes D.E."/>
            <person name="Wang Y."/>
            <person name="Cai H."/>
            <person name="Collins K."/>
            <person name="Stewart B.A."/>
            <person name="Lee S.R."/>
            <person name="Wilamowska K."/>
            <person name="Weinberg Z."/>
            <person name="Ruzzo W.L."/>
            <person name="Wloga D."/>
            <person name="Gaertig J."/>
            <person name="Frankel J."/>
            <person name="Tsao C.-C."/>
            <person name="Gorovsky M.A."/>
            <person name="Keeling P.J."/>
            <person name="Waller R.F."/>
            <person name="Patron N.J."/>
            <person name="Cherry J.M."/>
            <person name="Stover N.A."/>
            <person name="Krieger C.J."/>
            <person name="del Toro C."/>
            <person name="Ryder H.F."/>
            <person name="Williamson S.C."/>
            <person name="Barbeau R.A."/>
            <person name="Hamilton E.P."/>
            <person name="Orias E."/>
        </authorList>
    </citation>
    <scope>NUCLEOTIDE SEQUENCE [LARGE SCALE GENOMIC DNA]</scope>
    <source>
        <strain evidence="4">SB210</strain>
    </source>
</reference>
<dbReference type="KEGG" id="tet:TTHERM_00670320"/>
<keyword evidence="1" id="KW-0811">Translocation</keyword>
<dbReference type="eggNOG" id="KOG1605">
    <property type="taxonomic scope" value="Eukaryota"/>
</dbReference>
<dbReference type="InterPro" id="IPR004274">
    <property type="entry name" value="FCP1_dom"/>
</dbReference>
<dbReference type="OrthoDB" id="277011at2759"/>
<dbReference type="FunCoup" id="I7M4A5">
    <property type="interactions" value="32"/>
</dbReference>
<keyword evidence="1" id="KW-0809">Transit peptide</keyword>
<dbReference type="PROSITE" id="PS50969">
    <property type="entry name" value="FCP1"/>
    <property type="match status" value="1"/>
</dbReference>
<dbReference type="InParanoid" id="I7M4A5"/>
<keyword evidence="1" id="KW-0653">Protein transport</keyword>
<dbReference type="GO" id="GO:0005744">
    <property type="term" value="C:TIM23 mitochondrial import inner membrane translocase complex"/>
    <property type="evidence" value="ECO:0007669"/>
    <property type="project" value="UniProtKB-UniRule"/>
</dbReference>
<evidence type="ECO:0000259" key="2">
    <source>
        <dbReference type="PROSITE" id="PS50969"/>
    </source>
</evidence>
<dbReference type="RefSeq" id="XP_001026353.2">
    <property type="nucleotide sequence ID" value="XM_001026353.2"/>
</dbReference>
<proteinExistence type="inferred from homology"/>